<feature type="signal peptide" evidence="1">
    <location>
        <begin position="1"/>
        <end position="21"/>
    </location>
</feature>
<sequence>MKNISIVFICVILLLAESANAQQPLWQGKGRIAISSDGNEHDHDDWAATPLTLALLAASGLQDRLTLYTYSDHIWGSNIDHPTSKSGLNAYDHMRESAVGGQKWFGFDKTKFICAVDNPAVAYNAVRDEINKSSKKNPLIIIAAGPMQVVGEGINRADKGKRQFVQIISHSEWNNKHAKKPSDKEPMHTGWTFQEIIDTFSTEVGGNLKCIQITDQNGGKDYDGFNAPITKFDWIKNSTARNNKAYKPGAWDWLYSRQETCIKSKGLNFDPSDAGMIVYLLTGIEKTEPEMGQKIMENPKSKK</sequence>
<dbReference type="RefSeq" id="WP_133277983.1">
    <property type="nucleotide sequence ID" value="NZ_CP037933.1"/>
</dbReference>
<evidence type="ECO:0000256" key="1">
    <source>
        <dbReference type="SAM" id="SignalP"/>
    </source>
</evidence>
<evidence type="ECO:0000313" key="2">
    <source>
        <dbReference type="EMBL" id="QBN20484.1"/>
    </source>
</evidence>
<evidence type="ECO:0000313" key="3">
    <source>
        <dbReference type="Proteomes" id="UP000291124"/>
    </source>
</evidence>
<gene>
    <name evidence="2" type="ORF">E1750_17370</name>
</gene>
<dbReference type="KEGG" id="fnk:E1750_17370"/>
<dbReference type="Proteomes" id="UP000291124">
    <property type="component" value="Chromosome"/>
</dbReference>
<name>A0A4P6YHQ6_9FLAO</name>
<dbReference type="AlphaFoldDB" id="A0A4P6YHQ6"/>
<accession>A0A4P6YHQ6</accession>
<reference evidence="3" key="1">
    <citation type="submission" date="2019-03" db="EMBL/GenBank/DDBJ databases">
        <title>Flavobacterium sp.</title>
        <authorList>
            <person name="Kim H."/>
        </authorList>
    </citation>
    <scope>NUCLEOTIDE SEQUENCE [LARGE SCALE GENOMIC DNA]</scope>
    <source>
        <strain evidence="3">GS13</strain>
    </source>
</reference>
<proteinExistence type="predicted"/>
<protein>
    <recommendedName>
        <fullName evidence="4">DUF1593 domain-containing protein</fullName>
    </recommendedName>
</protein>
<keyword evidence="1" id="KW-0732">Signal</keyword>
<dbReference type="OrthoDB" id="6382233at2"/>
<feature type="chain" id="PRO_5020248684" description="DUF1593 domain-containing protein" evidence="1">
    <location>
        <begin position="22"/>
        <end position="303"/>
    </location>
</feature>
<organism evidence="2 3">
    <name type="scientific">Flavobacterium nackdongense</name>
    <dbReference type="NCBI Taxonomy" id="2547394"/>
    <lineage>
        <taxon>Bacteria</taxon>
        <taxon>Pseudomonadati</taxon>
        <taxon>Bacteroidota</taxon>
        <taxon>Flavobacteriia</taxon>
        <taxon>Flavobacteriales</taxon>
        <taxon>Flavobacteriaceae</taxon>
        <taxon>Flavobacterium</taxon>
    </lineage>
</organism>
<dbReference type="EMBL" id="CP037933">
    <property type="protein sequence ID" value="QBN20484.1"/>
    <property type="molecule type" value="Genomic_DNA"/>
</dbReference>
<keyword evidence="3" id="KW-1185">Reference proteome</keyword>
<evidence type="ECO:0008006" key="4">
    <source>
        <dbReference type="Google" id="ProtNLM"/>
    </source>
</evidence>